<sequence length="341" mass="38047">MEDLAKVQTSGLTGRQKAAILLISLGPEVSAQIFKNLRDEEIEQLTLEIANVRKVDAAEKEAILSEFHQICMAQEFISQGGISYAKDILEKALGSAKAFDIINRLTATLQVRPFDFARKADPGQILNFIQNENSQTIALVLAYLQPEQASIILSSLPQEKQADVAKRIALMDSTSPEVISQVERVLEQKLSATVTQDYTNAGGITSVVSILNGVDRGTERTILDSLEIQDPELAEEIKKRMFVFEDIVNIDDRSIQRIIRDIENADLQLALKVASEEVRESIFKNMSKRMAETFREEMEFMGPVRLRDVEEAQTRIVATIRRLEESGEIIIARGGGDDIIV</sequence>
<dbReference type="GO" id="GO:0005886">
    <property type="term" value="C:plasma membrane"/>
    <property type="evidence" value="ECO:0007669"/>
    <property type="project" value="UniProtKB-SubCell"/>
</dbReference>
<evidence type="ECO:0000256" key="9">
    <source>
        <dbReference type="ARBA" id="ARBA00023143"/>
    </source>
</evidence>
<comment type="similarity">
    <text evidence="3">Belongs to the FliG family.</text>
</comment>
<gene>
    <name evidence="13" type="primary">fliG</name>
    <name evidence="13" type="ordered locus">KNP414_05819</name>
</gene>
<dbReference type="RefSeq" id="WP_013919495.1">
    <property type="nucleotide sequence ID" value="NC_015690.1"/>
</dbReference>
<dbReference type="PIRSF" id="PIRSF003161">
    <property type="entry name" value="FliG"/>
    <property type="match status" value="1"/>
</dbReference>
<keyword evidence="6" id="KW-0145">Chemotaxis</keyword>
<evidence type="ECO:0000256" key="3">
    <source>
        <dbReference type="ARBA" id="ARBA00010299"/>
    </source>
</evidence>
<dbReference type="SUPFAM" id="SSF48029">
    <property type="entry name" value="FliG"/>
    <property type="match status" value="2"/>
</dbReference>
<keyword evidence="8" id="KW-0472">Membrane</keyword>
<dbReference type="AlphaFoldDB" id="F8F9L4"/>
<dbReference type="PRINTS" id="PR00954">
    <property type="entry name" value="FLGMOTORFLIG"/>
</dbReference>
<dbReference type="Gene3D" id="1.10.220.30">
    <property type="match status" value="3"/>
</dbReference>
<protein>
    <recommendedName>
        <fullName evidence="4">Flagellar motor switch protein FliG</fullName>
    </recommendedName>
</protein>
<feature type="domain" description="Flagellar motor switch protein FliG C-terminal" evidence="10">
    <location>
        <begin position="225"/>
        <end position="331"/>
    </location>
</feature>
<evidence type="ECO:0000313" key="13">
    <source>
        <dbReference type="EMBL" id="AEI44343.1"/>
    </source>
</evidence>
<dbReference type="EMBL" id="CP002869">
    <property type="protein sequence ID" value="AEI44343.1"/>
    <property type="molecule type" value="Genomic_DNA"/>
</dbReference>
<dbReference type="KEGG" id="pms:KNP414_05819"/>
<evidence type="ECO:0000256" key="5">
    <source>
        <dbReference type="ARBA" id="ARBA00022475"/>
    </source>
</evidence>
<dbReference type="PANTHER" id="PTHR30534:SF0">
    <property type="entry name" value="FLAGELLAR MOTOR SWITCH PROTEIN FLIG"/>
    <property type="match status" value="1"/>
</dbReference>
<feature type="domain" description="Flagellar motor switch protein FliG middle" evidence="11">
    <location>
        <begin position="122"/>
        <end position="196"/>
    </location>
</feature>
<evidence type="ECO:0000313" key="14">
    <source>
        <dbReference type="Proteomes" id="UP000006620"/>
    </source>
</evidence>
<reference evidence="14" key="1">
    <citation type="submission" date="2011-06" db="EMBL/GenBank/DDBJ databases">
        <title>Complete genome sequence of Paenibacillus mucilaginosus KNP414.</title>
        <authorList>
            <person name="Wang J."/>
            <person name="Hu S."/>
            <person name="Hu X."/>
            <person name="Zhang B."/>
            <person name="Dong D."/>
            <person name="Zhang S."/>
            <person name="Zhao K."/>
            <person name="Wu D."/>
        </authorList>
    </citation>
    <scope>NUCLEOTIDE SEQUENCE [LARGE SCALE GENOMIC DNA]</scope>
    <source>
        <strain evidence="14">KNP414</strain>
    </source>
</reference>
<dbReference type="InterPro" id="IPR011002">
    <property type="entry name" value="FliG_a-hlx"/>
</dbReference>
<dbReference type="PATRIC" id="fig|1036673.3.peg.5410"/>
<evidence type="ECO:0000259" key="12">
    <source>
        <dbReference type="Pfam" id="PF14842"/>
    </source>
</evidence>
<keyword evidence="7" id="KW-0283">Flagellar rotation</keyword>
<evidence type="ECO:0000256" key="6">
    <source>
        <dbReference type="ARBA" id="ARBA00022500"/>
    </source>
</evidence>
<feature type="domain" description="Flagellar motor switch protein FliG N-terminal" evidence="12">
    <location>
        <begin position="12"/>
        <end position="114"/>
    </location>
</feature>
<dbReference type="GO" id="GO:0006935">
    <property type="term" value="P:chemotaxis"/>
    <property type="evidence" value="ECO:0007669"/>
    <property type="project" value="UniProtKB-KW"/>
</dbReference>
<evidence type="ECO:0000256" key="7">
    <source>
        <dbReference type="ARBA" id="ARBA00022779"/>
    </source>
</evidence>
<dbReference type="GO" id="GO:0009425">
    <property type="term" value="C:bacterial-type flagellum basal body"/>
    <property type="evidence" value="ECO:0007669"/>
    <property type="project" value="UniProtKB-SubCell"/>
</dbReference>
<dbReference type="NCBIfam" id="TIGR00207">
    <property type="entry name" value="fliG"/>
    <property type="match status" value="1"/>
</dbReference>
<dbReference type="InterPro" id="IPR032779">
    <property type="entry name" value="FliG_M"/>
</dbReference>
<dbReference type="GO" id="GO:0071973">
    <property type="term" value="P:bacterial-type flagellum-dependent cell motility"/>
    <property type="evidence" value="ECO:0007669"/>
    <property type="project" value="InterPro"/>
</dbReference>
<comment type="subcellular location">
    <subcellularLocation>
        <location evidence="1">Bacterial flagellum basal body</location>
    </subcellularLocation>
    <subcellularLocation>
        <location evidence="2">Cell membrane</location>
        <topology evidence="2">Peripheral membrane protein</topology>
        <orientation evidence="2">Cytoplasmic side</orientation>
    </subcellularLocation>
</comment>
<keyword evidence="9" id="KW-0975">Bacterial flagellum</keyword>
<evidence type="ECO:0000256" key="8">
    <source>
        <dbReference type="ARBA" id="ARBA00023136"/>
    </source>
</evidence>
<reference evidence="13 14" key="2">
    <citation type="journal article" date="2013" name="Genome Announc.">
        <title>Genome Sequence of Growth-Improving Paenibacillus mucilaginosus Strain KNP414.</title>
        <authorList>
            <person name="Lu J.J."/>
            <person name="Wang J.F."/>
            <person name="Hu X.F."/>
        </authorList>
    </citation>
    <scope>NUCLEOTIDE SEQUENCE [LARGE SCALE GENOMIC DNA]</scope>
    <source>
        <strain evidence="13 14">KNP414</strain>
    </source>
</reference>
<dbReference type="Pfam" id="PF01706">
    <property type="entry name" value="FliG_C"/>
    <property type="match status" value="1"/>
</dbReference>
<dbReference type="InterPro" id="IPR000090">
    <property type="entry name" value="Flg_Motor_Flig"/>
</dbReference>
<evidence type="ECO:0000256" key="2">
    <source>
        <dbReference type="ARBA" id="ARBA00004413"/>
    </source>
</evidence>
<dbReference type="PANTHER" id="PTHR30534">
    <property type="entry name" value="FLAGELLAR MOTOR SWITCH PROTEIN FLIG"/>
    <property type="match status" value="1"/>
</dbReference>
<keyword evidence="5" id="KW-1003">Cell membrane</keyword>
<name>F8F9L4_PAEMK</name>
<accession>F8F9L4</accession>
<evidence type="ECO:0000256" key="4">
    <source>
        <dbReference type="ARBA" id="ARBA00021870"/>
    </source>
</evidence>
<dbReference type="GO" id="GO:0003774">
    <property type="term" value="F:cytoskeletal motor activity"/>
    <property type="evidence" value="ECO:0007669"/>
    <property type="project" value="InterPro"/>
</dbReference>
<proteinExistence type="inferred from homology"/>
<dbReference type="HOGENOM" id="CLU_047835_1_1_9"/>
<dbReference type="Pfam" id="PF14842">
    <property type="entry name" value="FliG_N"/>
    <property type="match status" value="1"/>
</dbReference>
<dbReference type="InterPro" id="IPR028263">
    <property type="entry name" value="FliG_N"/>
</dbReference>
<evidence type="ECO:0000259" key="10">
    <source>
        <dbReference type="Pfam" id="PF01706"/>
    </source>
</evidence>
<dbReference type="InterPro" id="IPR023087">
    <property type="entry name" value="Flg_Motor_Flig_C"/>
</dbReference>
<evidence type="ECO:0000259" key="11">
    <source>
        <dbReference type="Pfam" id="PF14841"/>
    </source>
</evidence>
<dbReference type="Proteomes" id="UP000006620">
    <property type="component" value="Chromosome"/>
</dbReference>
<evidence type="ECO:0000256" key="1">
    <source>
        <dbReference type="ARBA" id="ARBA00004117"/>
    </source>
</evidence>
<dbReference type="FunFam" id="1.10.220.30:FF:000001">
    <property type="entry name" value="Flagellar motor switch protein FliG"/>
    <property type="match status" value="1"/>
</dbReference>
<organism evidence="13 14">
    <name type="scientific">Paenibacillus mucilaginosus (strain KNP414)</name>
    <dbReference type="NCBI Taxonomy" id="1036673"/>
    <lineage>
        <taxon>Bacteria</taxon>
        <taxon>Bacillati</taxon>
        <taxon>Bacillota</taxon>
        <taxon>Bacilli</taxon>
        <taxon>Bacillales</taxon>
        <taxon>Paenibacillaceae</taxon>
        <taxon>Paenibacillus</taxon>
    </lineage>
</organism>
<dbReference type="Pfam" id="PF14841">
    <property type="entry name" value="FliG_M"/>
    <property type="match status" value="1"/>
</dbReference>